<name>A0AAD6E299_9EURO</name>
<organism evidence="7 8">
    <name type="scientific">Penicillium hetheringtonii</name>
    <dbReference type="NCBI Taxonomy" id="911720"/>
    <lineage>
        <taxon>Eukaryota</taxon>
        <taxon>Fungi</taxon>
        <taxon>Dikarya</taxon>
        <taxon>Ascomycota</taxon>
        <taxon>Pezizomycotina</taxon>
        <taxon>Eurotiomycetes</taxon>
        <taxon>Eurotiomycetidae</taxon>
        <taxon>Eurotiales</taxon>
        <taxon>Aspergillaceae</taxon>
        <taxon>Penicillium</taxon>
    </lineage>
</organism>
<evidence type="ECO:0000256" key="6">
    <source>
        <dbReference type="SAM" id="MobiDB-lite"/>
    </source>
</evidence>
<evidence type="ECO:0000256" key="5">
    <source>
        <dbReference type="ARBA" id="ARBA00022946"/>
    </source>
</evidence>
<dbReference type="GO" id="GO:0005739">
    <property type="term" value="C:mitochondrion"/>
    <property type="evidence" value="ECO:0007669"/>
    <property type="project" value="UniProtKB-SubCell"/>
</dbReference>
<dbReference type="EMBL" id="JAQJAC010000001">
    <property type="protein sequence ID" value="KAJ5599126.1"/>
    <property type="molecule type" value="Genomic_DNA"/>
</dbReference>
<accession>A0AAD6E299</accession>
<evidence type="ECO:0000256" key="4">
    <source>
        <dbReference type="ARBA" id="ARBA00013566"/>
    </source>
</evidence>
<comment type="function">
    <text evidence="1">Required for respiratory activity and maintenance and expression of the mitochondrial genome.</text>
</comment>
<gene>
    <name evidence="7" type="ORF">N7450_000193</name>
</gene>
<sequence>MVFHCASSTKLALSNVLGNVFRSHLAHDLPSSSARRWSSHLLQLQPSQQYRPFVSHSLLLQSQNNIPHSITTESHTTESMTEPKATSDATTPAQQRQTREMKPGSTKPTKKTTSKSETKTAKDNSTSDKDKKKKDNAKKKHWKKKFPDGWNPAKRLSPDALDGIRHLHATAPDRFTTAVLAEEFKVSPEAIRRILKSKWRPSENEMEKRRVRWENRHERIWSQMAELGLRRPSKRAQALSDTRGLFRDKKK</sequence>
<reference evidence="7 8" key="1">
    <citation type="journal article" date="2023" name="IMA Fungus">
        <title>Comparative genomic study of the Penicillium genus elucidates a diverse pangenome and 15 lateral gene transfer events.</title>
        <authorList>
            <person name="Petersen C."/>
            <person name="Sorensen T."/>
            <person name="Nielsen M.R."/>
            <person name="Sondergaard T.E."/>
            <person name="Sorensen J.L."/>
            <person name="Fitzpatrick D.A."/>
            <person name="Frisvad J.C."/>
            <person name="Nielsen K.L."/>
        </authorList>
    </citation>
    <scope>NUCLEOTIDE SEQUENCE [LARGE SCALE GENOMIC DNA]</scope>
    <source>
        <strain evidence="7 8">IBT 29057</strain>
    </source>
</reference>
<comment type="similarity">
    <text evidence="3">Belongs to the RRG9 family.</text>
</comment>
<feature type="compositionally biased region" description="Polar residues" evidence="6">
    <location>
        <begin position="87"/>
        <end position="96"/>
    </location>
</feature>
<feature type="compositionally biased region" description="Basic and acidic residues" evidence="6">
    <location>
        <begin position="114"/>
        <end position="130"/>
    </location>
</feature>
<dbReference type="InterPro" id="IPR010487">
    <property type="entry name" value="NGRN/Rrg9"/>
</dbReference>
<keyword evidence="8" id="KW-1185">Reference proteome</keyword>
<dbReference type="GO" id="GO:0005634">
    <property type="term" value="C:nucleus"/>
    <property type="evidence" value="ECO:0007669"/>
    <property type="project" value="TreeGrafter"/>
</dbReference>
<feature type="compositionally biased region" description="Basic residues" evidence="6">
    <location>
        <begin position="131"/>
        <end position="144"/>
    </location>
</feature>
<evidence type="ECO:0000313" key="7">
    <source>
        <dbReference type="EMBL" id="KAJ5599126.1"/>
    </source>
</evidence>
<feature type="region of interest" description="Disordered" evidence="6">
    <location>
        <begin position="231"/>
        <end position="251"/>
    </location>
</feature>
<evidence type="ECO:0000313" key="8">
    <source>
        <dbReference type="Proteomes" id="UP001216150"/>
    </source>
</evidence>
<comment type="subcellular location">
    <subcellularLocation>
        <location evidence="2">Mitochondrion</location>
    </subcellularLocation>
</comment>
<dbReference type="AlphaFoldDB" id="A0AAD6E299"/>
<dbReference type="PANTHER" id="PTHR13475:SF3">
    <property type="entry name" value="NEUGRIN"/>
    <property type="match status" value="1"/>
</dbReference>
<dbReference type="Pfam" id="PF06413">
    <property type="entry name" value="Neugrin"/>
    <property type="match status" value="1"/>
</dbReference>
<protein>
    <recommendedName>
        <fullName evidence="4">Required for respiratory growth protein 9, mitochondrial</fullName>
    </recommendedName>
</protein>
<feature type="region of interest" description="Disordered" evidence="6">
    <location>
        <begin position="73"/>
        <end position="154"/>
    </location>
</feature>
<dbReference type="PANTHER" id="PTHR13475">
    <property type="entry name" value="NEUGRIN"/>
    <property type="match status" value="1"/>
</dbReference>
<proteinExistence type="inferred from homology"/>
<dbReference type="Proteomes" id="UP001216150">
    <property type="component" value="Unassembled WGS sequence"/>
</dbReference>
<evidence type="ECO:0000256" key="1">
    <source>
        <dbReference type="ARBA" id="ARBA00003548"/>
    </source>
</evidence>
<keyword evidence="5" id="KW-0809">Transit peptide</keyword>
<evidence type="ECO:0000256" key="3">
    <source>
        <dbReference type="ARBA" id="ARBA00010895"/>
    </source>
</evidence>
<comment type="caution">
    <text evidence="7">The sequence shown here is derived from an EMBL/GenBank/DDBJ whole genome shotgun (WGS) entry which is preliminary data.</text>
</comment>
<evidence type="ECO:0000256" key="2">
    <source>
        <dbReference type="ARBA" id="ARBA00004173"/>
    </source>
</evidence>
<feature type="compositionally biased region" description="Low complexity" evidence="6">
    <location>
        <begin position="73"/>
        <end position="83"/>
    </location>
</feature>